<proteinExistence type="predicted"/>
<evidence type="ECO:0000256" key="2">
    <source>
        <dbReference type="ARBA" id="ARBA00023315"/>
    </source>
</evidence>
<dbReference type="InterPro" id="IPR000182">
    <property type="entry name" value="GNAT_dom"/>
</dbReference>
<evidence type="ECO:0000256" key="1">
    <source>
        <dbReference type="ARBA" id="ARBA00022679"/>
    </source>
</evidence>
<dbReference type="CDD" id="cd04301">
    <property type="entry name" value="NAT_SF"/>
    <property type="match status" value="1"/>
</dbReference>
<dbReference type="PROSITE" id="PS51186">
    <property type="entry name" value="GNAT"/>
    <property type="match status" value="1"/>
</dbReference>
<keyword evidence="2" id="KW-0012">Acyltransferase</keyword>
<feature type="domain" description="N-acetyltransferase" evidence="3">
    <location>
        <begin position="1"/>
        <end position="143"/>
    </location>
</feature>
<keyword evidence="5" id="KW-1185">Reference proteome</keyword>
<evidence type="ECO:0000313" key="5">
    <source>
        <dbReference type="Proteomes" id="UP001528673"/>
    </source>
</evidence>
<evidence type="ECO:0000259" key="3">
    <source>
        <dbReference type="PROSITE" id="PS51186"/>
    </source>
</evidence>
<gene>
    <name evidence="4" type="ORF">PSQ40_02875</name>
</gene>
<protein>
    <submittedName>
        <fullName evidence="4">GNAT family N-acetyltransferase</fullName>
    </submittedName>
</protein>
<dbReference type="Proteomes" id="UP001528673">
    <property type="component" value="Unassembled WGS sequence"/>
</dbReference>
<organism evidence="4 5">
    <name type="scientific">Curvibacter cyanobacteriorum</name>
    <dbReference type="NCBI Taxonomy" id="3026422"/>
    <lineage>
        <taxon>Bacteria</taxon>
        <taxon>Pseudomonadati</taxon>
        <taxon>Pseudomonadota</taxon>
        <taxon>Betaproteobacteria</taxon>
        <taxon>Burkholderiales</taxon>
        <taxon>Comamonadaceae</taxon>
        <taxon>Curvibacter</taxon>
    </lineage>
</organism>
<dbReference type="PANTHER" id="PTHR43626:SF4">
    <property type="entry name" value="GCN5-RELATED N-ACETYLTRANSFERASE 2, CHLOROPLASTIC"/>
    <property type="match status" value="1"/>
</dbReference>
<dbReference type="SUPFAM" id="SSF55729">
    <property type="entry name" value="Acyl-CoA N-acyltransferases (Nat)"/>
    <property type="match status" value="1"/>
</dbReference>
<name>A0ABT5MTZ1_9BURK</name>
<dbReference type="Pfam" id="PF00583">
    <property type="entry name" value="Acetyltransf_1"/>
    <property type="match status" value="1"/>
</dbReference>
<dbReference type="InterPro" id="IPR016181">
    <property type="entry name" value="Acyl_CoA_acyltransferase"/>
</dbReference>
<evidence type="ECO:0000313" key="4">
    <source>
        <dbReference type="EMBL" id="MDD0837507.1"/>
    </source>
</evidence>
<dbReference type="PANTHER" id="PTHR43626">
    <property type="entry name" value="ACYL-COA N-ACYLTRANSFERASE"/>
    <property type="match status" value="1"/>
</dbReference>
<accession>A0ABT5MTZ1</accession>
<dbReference type="EMBL" id="JAQSIP010000001">
    <property type="protein sequence ID" value="MDD0837507.1"/>
    <property type="molecule type" value="Genomic_DNA"/>
</dbReference>
<sequence length="143" mass="16049">MTLEWHCTDDGVNWDELSALYRAAPLGEKPPEHLQRVFSNSLFKCFVYDNAQLVAAGRALADGADCAYLCDIAVLPSHQGTGLGQQLVQKLVDLSAGHKKIILYAVPGKEPFYRRFGFRRMKTAMAIFEQPQQQVERGYLSED</sequence>
<comment type="caution">
    <text evidence="4">The sequence shown here is derived from an EMBL/GenBank/DDBJ whole genome shotgun (WGS) entry which is preliminary data.</text>
</comment>
<dbReference type="RefSeq" id="WP_273948625.1">
    <property type="nucleotide sequence ID" value="NZ_JAQSIP010000001.1"/>
</dbReference>
<reference evidence="4 5" key="1">
    <citation type="submission" date="2023-02" db="EMBL/GenBank/DDBJ databases">
        <title>Bacterial whole genomic sequence of Curvibacter sp. HBC61.</title>
        <authorList>
            <person name="Le V."/>
            <person name="Ko S.-R."/>
            <person name="Ahn C.-Y."/>
            <person name="Oh H.-M."/>
        </authorList>
    </citation>
    <scope>NUCLEOTIDE SEQUENCE [LARGE SCALE GENOMIC DNA]</scope>
    <source>
        <strain evidence="4 5">HBC61</strain>
    </source>
</reference>
<dbReference type="Gene3D" id="3.40.630.30">
    <property type="match status" value="1"/>
</dbReference>
<dbReference type="InterPro" id="IPR045039">
    <property type="entry name" value="NSI-like"/>
</dbReference>
<keyword evidence="1" id="KW-0808">Transferase</keyword>